<sequence length="37" mass="4448">MRISQLLIRRTWYTEWELVDEFVDQTGAREVSIPPVI</sequence>
<protein>
    <submittedName>
        <fullName evidence="1">Uncharacterized protein</fullName>
    </submittedName>
</protein>
<accession>M6BZB1</accession>
<organism evidence="1 2">
    <name type="scientific">Leptospira borgpetersenii serovar Hardjo-bovis str. Sponselee</name>
    <dbReference type="NCBI Taxonomy" id="1303729"/>
    <lineage>
        <taxon>Bacteria</taxon>
        <taxon>Pseudomonadati</taxon>
        <taxon>Spirochaetota</taxon>
        <taxon>Spirochaetia</taxon>
        <taxon>Leptospirales</taxon>
        <taxon>Leptospiraceae</taxon>
        <taxon>Leptospira</taxon>
    </lineage>
</organism>
<proteinExistence type="predicted"/>
<dbReference type="PATRIC" id="fig|1218567.3.peg.104"/>
<evidence type="ECO:0000313" key="1">
    <source>
        <dbReference type="EMBL" id="EMJ85047.1"/>
    </source>
</evidence>
<name>M6BZB1_LEPBO</name>
<comment type="caution">
    <text evidence="1">The sequence shown here is derived from an EMBL/GenBank/DDBJ whole genome shotgun (WGS) entry which is preliminary data.</text>
</comment>
<reference evidence="1 2" key="1">
    <citation type="submission" date="2013-01" db="EMBL/GenBank/DDBJ databases">
        <authorList>
            <person name="Harkins D.M."/>
            <person name="Durkin A.S."/>
            <person name="Brinkac L.M."/>
            <person name="Haft D.H."/>
            <person name="Selengut J.D."/>
            <person name="Sanka R."/>
            <person name="DePew J."/>
            <person name="Purushe J."/>
            <person name="Galloway R.L."/>
            <person name="Vinetz J.M."/>
            <person name="Sutton G.G."/>
            <person name="Nierman W.C."/>
            <person name="Fouts D.E."/>
        </authorList>
    </citation>
    <scope>NUCLEOTIDE SEQUENCE [LARGE SCALE GENOMIC DNA]</scope>
    <source>
        <strain evidence="1 2">Sponselee CDC</strain>
    </source>
</reference>
<dbReference type="AlphaFoldDB" id="M6BZB1"/>
<gene>
    <name evidence="1" type="ORF">LEP1GSC016_1351</name>
</gene>
<evidence type="ECO:0000313" key="2">
    <source>
        <dbReference type="Proteomes" id="UP000011873"/>
    </source>
</evidence>
<dbReference type="EMBL" id="ANMU01000005">
    <property type="protein sequence ID" value="EMJ85047.1"/>
    <property type="molecule type" value="Genomic_DNA"/>
</dbReference>
<dbReference type="Proteomes" id="UP000011873">
    <property type="component" value="Unassembled WGS sequence"/>
</dbReference>